<evidence type="ECO:0000313" key="1">
    <source>
        <dbReference type="EMBL" id="KER20202.1"/>
    </source>
</evidence>
<dbReference type="KEGG" id="ovi:T265_11188"/>
<evidence type="ECO:0000313" key="2">
    <source>
        <dbReference type="Proteomes" id="UP000054324"/>
    </source>
</evidence>
<accession>A0A074Z3X8</accession>
<dbReference type="EMBL" id="KL597079">
    <property type="protein sequence ID" value="KER20202.1"/>
    <property type="molecule type" value="Genomic_DNA"/>
</dbReference>
<name>A0A074Z3X8_OPIVI</name>
<dbReference type="GeneID" id="20325356"/>
<dbReference type="CTD" id="20325356"/>
<dbReference type="Proteomes" id="UP000054324">
    <property type="component" value="Unassembled WGS sequence"/>
</dbReference>
<proteinExistence type="predicted"/>
<protein>
    <submittedName>
        <fullName evidence="1">Uncharacterized protein</fullName>
    </submittedName>
</protein>
<keyword evidence="2" id="KW-1185">Reference proteome</keyword>
<organism evidence="1 2">
    <name type="scientific">Opisthorchis viverrini</name>
    <name type="common">Southeast Asian liver fluke</name>
    <dbReference type="NCBI Taxonomy" id="6198"/>
    <lineage>
        <taxon>Eukaryota</taxon>
        <taxon>Metazoa</taxon>
        <taxon>Spiralia</taxon>
        <taxon>Lophotrochozoa</taxon>
        <taxon>Platyhelminthes</taxon>
        <taxon>Trematoda</taxon>
        <taxon>Digenea</taxon>
        <taxon>Opisthorchiida</taxon>
        <taxon>Opisthorchiata</taxon>
        <taxon>Opisthorchiidae</taxon>
        <taxon>Opisthorchis</taxon>
    </lineage>
</organism>
<reference evidence="1 2" key="1">
    <citation type="submission" date="2013-11" db="EMBL/GenBank/DDBJ databases">
        <title>Opisthorchis viverrini - life in the bile duct.</title>
        <authorList>
            <person name="Young N.D."/>
            <person name="Nagarajan N."/>
            <person name="Lin S.J."/>
            <person name="Korhonen P.K."/>
            <person name="Jex A.R."/>
            <person name="Hall R.S."/>
            <person name="Safavi-Hemami H."/>
            <person name="Kaewkong W."/>
            <person name="Bertrand D."/>
            <person name="Gao S."/>
            <person name="Seet Q."/>
            <person name="Wongkham S."/>
            <person name="Teh B.T."/>
            <person name="Wongkham C."/>
            <person name="Intapan P.M."/>
            <person name="Maleewong W."/>
            <person name="Yang X."/>
            <person name="Hu M."/>
            <person name="Wang Z."/>
            <person name="Hofmann A."/>
            <person name="Sternberg P.W."/>
            <person name="Tan P."/>
            <person name="Wang J."/>
            <person name="Gasser R.B."/>
        </authorList>
    </citation>
    <scope>NUCLEOTIDE SEQUENCE [LARGE SCALE GENOMIC DNA]</scope>
</reference>
<dbReference type="AlphaFoldDB" id="A0A074Z3X8"/>
<dbReference type="RefSeq" id="XP_009176047.1">
    <property type="nucleotide sequence ID" value="XM_009177783.1"/>
</dbReference>
<sequence length="185" mass="20897">MNGPRNQSHEILDITTGGRGYCSRRHRVFGGIYLCKFATVLEENNRDKTLRTSPHQLQTAAGLKIFCAKHHSSIMLLSPEWKQSLSTAIDQLSALLNDSQKPNVIILRHNEKHLLYWAVKRFNAYLFTIAIDNDALFLTSSSKITSGAICRYRATVDSFNYTIIHRNAKGCELATINLCGRVQVM</sequence>
<gene>
    <name evidence="1" type="ORF">T265_11188</name>
</gene>